<comment type="similarity">
    <text evidence="1">Belongs to the eIF-2-alpha family.</text>
</comment>
<dbReference type="CDD" id="cd04452">
    <property type="entry name" value="S1_IF2_alpha"/>
    <property type="match status" value="1"/>
</dbReference>
<name>A0AAV3PQ48_LITER</name>
<dbReference type="PANTHER" id="PTHR10602:SF0">
    <property type="entry name" value="EUKARYOTIC TRANSLATION INITIATION FACTOR 2 SUBUNIT 1"/>
    <property type="match status" value="1"/>
</dbReference>
<feature type="region of interest" description="Disordered" evidence="5">
    <location>
        <begin position="290"/>
        <end position="329"/>
    </location>
</feature>
<feature type="domain" description="S1 motif" evidence="6">
    <location>
        <begin position="17"/>
        <end position="89"/>
    </location>
</feature>
<dbReference type="EMBL" id="BAABME010002268">
    <property type="protein sequence ID" value="GAA0153854.1"/>
    <property type="molecule type" value="Genomic_DNA"/>
</dbReference>
<evidence type="ECO:0000256" key="3">
    <source>
        <dbReference type="ARBA" id="ARBA00022553"/>
    </source>
</evidence>
<dbReference type="GO" id="GO:0005850">
    <property type="term" value="C:eukaryotic translation initiation factor 2 complex"/>
    <property type="evidence" value="ECO:0007669"/>
    <property type="project" value="TreeGrafter"/>
</dbReference>
<proteinExistence type="inferred from homology"/>
<keyword evidence="4" id="KW-0648">Protein biosynthesis</keyword>
<dbReference type="Pfam" id="PF00575">
    <property type="entry name" value="S1"/>
    <property type="match status" value="1"/>
</dbReference>
<comment type="caution">
    <text evidence="7">The sequence shown here is derived from an EMBL/GenBank/DDBJ whole genome shotgun (WGS) entry which is preliminary data.</text>
</comment>
<feature type="compositionally biased region" description="Acidic residues" evidence="5">
    <location>
        <begin position="311"/>
        <end position="329"/>
    </location>
</feature>
<keyword evidence="2 7" id="KW-0396">Initiation factor</keyword>
<dbReference type="GO" id="GO:0003743">
    <property type="term" value="F:translation initiation factor activity"/>
    <property type="evidence" value="ECO:0007669"/>
    <property type="project" value="UniProtKB-KW"/>
</dbReference>
<evidence type="ECO:0000313" key="8">
    <source>
        <dbReference type="Proteomes" id="UP001454036"/>
    </source>
</evidence>
<dbReference type="InterPro" id="IPR024054">
    <property type="entry name" value="TIF2_asu_middle_sf"/>
</dbReference>
<dbReference type="InterPro" id="IPR003029">
    <property type="entry name" value="S1_domain"/>
</dbReference>
<dbReference type="Proteomes" id="UP001454036">
    <property type="component" value="Unassembled WGS sequence"/>
</dbReference>
<dbReference type="Gene3D" id="3.30.70.1130">
    <property type="entry name" value="EIF_2_alpha"/>
    <property type="match status" value="1"/>
</dbReference>
<evidence type="ECO:0000313" key="7">
    <source>
        <dbReference type="EMBL" id="GAA0153854.1"/>
    </source>
</evidence>
<dbReference type="SUPFAM" id="SSF50249">
    <property type="entry name" value="Nucleic acid-binding proteins"/>
    <property type="match status" value="1"/>
</dbReference>
<evidence type="ECO:0000256" key="4">
    <source>
        <dbReference type="ARBA" id="ARBA00022917"/>
    </source>
</evidence>
<accession>A0AAV3PQ48</accession>
<keyword evidence="3" id="KW-0597">Phosphoprotein</keyword>
<dbReference type="FunFam" id="3.30.70.1130:FF:000001">
    <property type="entry name" value="Eukaryotic translation initiation factor 2 subunit 1"/>
    <property type="match status" value="1"/>
</dbReference>
<feature type="compositionally biased region" description="Basic and acidic residues" evidence="5">
    <location>
        <begin position="290"/>
        <end position="310"/>
    </location>
</feature>
<dbReference type="InterPro" id="IPR044126">
    <property type="entry name" value="S1_IF2_alpha"/>
</dbReference>
<organism evidence="7 8">
    <name type="scientific">Lithospermum erythrorhizon</name>
    <name type="common">Purple gromwell</name>
    <name type="synonym">Lithospermum officinale var. erythrorhizon</name>
    <dbReference type="NCBI Taxonomy" id="34254"/>
    <lineage>
        <taxon>Eukaryota</taxon>
        <taxon>Viridiplantae</taxon>
        <taxon>Streptophyta</taxon>
        <taxon>Embryophyta</taxon>
        <taxon>Tracheophyta</taxon>
        <taxon>Spermatophyta</taxon>
        <taxon>Magnoliopsida</taxon>
        <taxon>eudicotyledons</taxon>
        <taxon>Gunneridae</taxon>
        <taxon>Pentapetalae</taxon>
        <taxon>asterids</taxon>
        <taxon>lamiids</taxon>
        <taxon>Boraginales</taxon>
        <taxon>Boraginaceae</taxon>
        <taxon>Boraginoideae</taxon>
        <taxon>Lithospermeae</taxon>
        <taxon>Lithospermum</taxon>
    </lineage>
</organism>
<evidence type="ECO:0000259" key="6">
    <source>
        <dbReference type="PROSITE" id="PS50126"/>
    </source>
</evidence>
<keyword evidence="8" id="KW-1185">Reference proteome</keyword>
<sequence>MSNLECRMYESRYPEMETTVMAQIKSINPDVCAYVSLLEYNNIEGMLSFTELSRRRIRSVANLVKIGRVEPLMVLHVDAEKGYVNLSKRRISEEEMSGCEELYSKSKHVHSIMRHVAETVGLHLEELYIQVGWPLYRKYGHAFEAFKAIVTDPDQVFNGLNREIKEIGPDGQEVTKIIPAVSDEIKDALVKNIKRRMTPQPLKIRADIEMKCFKFDGILHIKEAMRKAQAVGNDDCPVKMVLVGSPLYVLNTQTLDKEQGISVLNKAIVACTEEIRRHEGKLVVKEAPRAVSEREDKLLSDQMERLRHENEDVDGDEDSEDEGMGEVDI</sequence>
<dbReference type="FunFam" id="1.10.150.190:FF:000003">
    <property type="entry name" value="Eukaryotic translation initiation factor 2 subunit alpha"/>
    <property type="match status" value="1"/>
</dbReference>
<dbReference type="GO" id="GO:0003723">
    <property type="term" value="F:RNA binding"/>
    <property type="evidence" value="ECO:0007669"/>
    <property type="project" value="InterPro"/>
</dbReference>
<dbReference type="GO" id="GO:0033290">
    <property type="term" value="C:eukaryotic 48S preinitiation complex"/>
    <property type="evidence" value="ECO:0007669"/>
    <property type="project" value="TreeGrafter"/>
</dbReference>
<dbReference type="Gene3D" id="1.10.150.190">
    <property type="entry name" value="Translation initiation factor 2, subunit 1, domain 2"/>
    <property type="match status" value="1"/>
</dbReference>
<dbReference type="SUPFAM" id="SSF116742">
    <property type="entry name" value="eIF2alpha middle domain-like"/>
    <property type="match status" value="1"/>
</dbReference>
<dbReference type="Pfam" id="PF07541">
    <property type="entry name" value="EIF_2_alpha"/>
    <property type="match status" value="1"/>
</dbReference>
<reference evidence="7 8" key="1">
    <citation type="submission" date="2024-01" db="EMBL/GenBank/DDBJ databases">
        <title>The complete chloroplast genome sequence of Lithospermum erythrorhizon: insights into the phylogenetic relationship among Boraginaceae species and the maternal lineages of purple gromwells.</title>
        <authorList>
            <person name="Okada T."/>
            <person name="Watanabe K."/>
        </authorList>
    </citation>
    <scope>NUCLEOTIDE SEQUENCE [LARGE SCALE GENOMIC DNA]</scope>
</reference>
<dbReference type="SMART" id="SM00316">
    <property type="entry name" value="S1"/>
    <property type="match status" value="1"/>
</dbReference>
<dbReference type="PANTHER" id="PTHR10602">
    <property type="entry name" value="EUKARYOTIC TRANSLATION INITIATION FACTOR 2 SUBUNIT 1"/>
    <property type="match status" value="1"/>
</dbReference>
<evidence type="ECO:0000256" key="5">
    <source>
        <dbReference type="SAM" id="MobiDB-lite"/>
    </source>
</evidence>
<protein>
    <submittedName>
        <fullName evidence="7">Translation initiation factor</fullName>
    </submittedName>
</protein>
<evidence type="ECO:0000256" key="1">
    <source>
        <dbReference type="ARBA" id="ARBA00007223"/>
    </source>
</evidence>
<dbReference type="InterPro" id="IPR011488">
    <property type="entry name" value="TIF_2_asu"/>
</dbReference>
<dbReference type="Gene3D" id="2.40.50.140">
    <property type="entry name" value="Nucleic acid-binding proteins"/>
    <property type="match status" value="1"/>
</dbReference>
<dbReference type="SUPFAM" id="SSF110993">
    <property type="entry name" value="eIF-2-alpha, C-terminal domain"/>
    <property type="match status" value="1"/>
</dbReference>
<gene>
    <name evidence="7" type="ORF">LIER_11995</name>
</gene>
<dbReference type="GO" id="GO:0043022">
    <property type="term" value="F:ribosome binding"/>
    <property type="evidence" value="ECO:0007669"/>
    <property type="project" value="TreeGrafter"/>
</dbReference>
<dbReference type="PROSITE" id="PS50126">
    <property type="entry name" value="S1"/>
    <property type="match status" value="1"/>
</dbReference>
<dbReference type="AlphaFoldDB" id="A0AAV3PQ48"/>
<dbReference type="FunFam" id="2.40.50.140:FF:000015">
    <property type="entry name" value="Eukaryotic translation initiation factor 2 subunit alpha"/>
    <property type="match status" value="1"/>
</dbReference>
<dbReference type="InterPro" id="IPR012340">
    <property type="entry name" value="NA-bd_OB-fold"/>
</dbReference>
<dbReference type="InterPro" id="IPR024055">
    <property type="entry name" value="TIF2_asu_C"/>
</dbReference>
<evidence type="ECO:0000256" key="2">
    <source>
        <dbReference type="ARBA" id="ARBA00022540"/>
    </source>
</evidence>